<organism evidence="3 4">
    <name type="scientific">Euplotes crassus</name>
    <dbReference type="NCBI Taxonomy" id="5936"/>
    <lineage>
        <taxon>Eukaryota</taxon>
        <taxon>Sar</taxon>
        <taxon>Alveolata</taxon>
        <taxon>Ciliophora</taxon>
        <taxon>Intramacronucleata</taxon>
        <taxon>Spirotrichea</taxon>
        <taxon>Hypotrichia</taxon>
        <taxon>Euplotida</taxon>
        <taxon>Euplotidae</taxon>
        <taxon>Moneuplotes</taxon>
    </lineage>
</organism>
<keyword evidence="2" id="KW-1133">Transmembrane helix</keyword>
<keyword evidence="4" id="KW-1185">Reference proteome</keyword>
<comment type="caution">
    <text evidence="3">The sequence shown here is derived from an EMBL/GenBank/DDBJ whole genome shotgun (WGS) entry which is preliminary data.</text>
</comment>
<feature type="transmembrane region" description="Helical" evidence="2">
    <location>
        <begin position="674"/>
        <end position="697"/>
    </location>
</feature>
<dbReference type="Proteomes" id="UP001295684">
    <property type="component" value="Unassembled WGS sequence"/>
</dbReference>
<sequence>MNQLGINFILISSDSNVNATNTKLKDSQSTLFFILSSNATLQNISFENVTAPSSLIEVQDGGQFVINNLSLLQSFADQQILLLENTNMISLVSIEMSNLESSLFKALKSNFELIKNVAIINSTGSTEIFDSIISNMTNCTFRNNGSPFTSIGGAIQLADTIMVINNSTFIANQAGKGGAIGFECSSRQKCRLDISGSNFSNNIGLQEGGAIYYNYQPPTMHQTIFSNNSASYGPNLASYPYRIGLKNSTTLEPILLQNIGSGITLEDALELALYDYNNQVMSLDSTSQFIITAVSESNGTIKGTNTGILNNGTVIFDSIYFIEKPGTSSVKFRVSSKTLNTNKISDIYNRVSPDTEIIVNFRDCKPGEQHLGDQCSSCSTGTYSLQWNSKICDKCMNNAICIGKQEIKVSPEYWRRTSNSTQIVQCLNKEACQGGYVEKSESPTQCKTGYEGPMCSKCSIIGDDKYERKNEFGCIKCPTPFINALRIAGLFFLIFCYFMTLVVLNIRQTEESQVSVLLRILTNYMQLITTSMSLTLSYPNFLDSITDPLRRLGGSSDTLLSFDCFITDYEIKGSFESNEVFKLFLMIFLPVALFAFIAALWVVMRLFSKKLVPNLTRNLVISFISIVFLLHPRLTQTSINTWRCVNVDAGVDLARFDMNIECYSSSHLKYCLLIALPILIIWVISMPAIAFILLFKTRKSGKENKIKQYFLILYQGLTPECIYWEFVNTIRKGIVLTCLLLPETGRIALASITLVASGRIQMSLKPYKRDSNNQVEFLAIMAGAVTILTGAVFFEKKPVEPLDTFALLIVCFVNAAFILNWTYLLTQEFEEKSKFAKIITKIIGCIICKNMHLKYQSSSSSPPKVSPPPNPSPPLQIQNSSKSDLSIPSLPRQRTPKRLYKPSHNRKRKAEAMLKTTTALPPLRSKESPLNSPILFPSTIIRPLKAHLPSASIDHSDN</sequence>
<feature type="transmembrane region" description="Helical" evidence="2">
    <location>
        <begin position="484"/>
        <end position="504"/>
    </location>
</feature>
<feature type="transmembrane region" description="Helical" evidence="2">
    <location>
        <begin position="615"/>
        <end position="632"/>
    </location>
</feature>
<feature type="transmembrane region" description="Helical" evidence="2">
    <location>
        <begin position="806"/>
        <end position="825"/>
    </location>
</feature>
<dbReference type="SUPFAM" id="SSF51126">
    <property type="entry name" value="Pectin lyase-like"/>
    <property type="match status" value="1"/>
</dbReference>
<dbReference type="InterPro" id="IPR011050">
    <property type="entry name" value="Pectin_lyase_fold/virulence"/>
</dbReference>
<reference evidence="3" key="1">
    <citation type="submission" date="2023-07" db="EMBL/GenBank/DDBJ databases">
        <authorList>
            <consortium name="AG Swart"/>
            <person name="Singh M."/>
            <person name="Singh A."/>
            <person name="Seah K."/>
            <person name="Emmerich C."/>
        </authorList>
    </citation>
    <scope>NUCLEOTIDE SEQUENCE</scope>
    <source>
        <strain evidence="3">DP1</strain>
    </source>
</reference>
<keyword evidence="2" id="KW-0812">Transmembrane</keyword>
<feature type="region of interest" description="Disordered" evidence="1">
    <location>
        <begin position="858"/>
        <end position="932"/>
    </location>
</feature>
<evidence type="ECO:0000256" key="2">
    <source>
        <dbReference type="SAM" id="Phobius"/>
    </source>
</evidence>
<proteinExistence type="predicted"/>
<protein>
    <submittedName>
        <fullName evidence="3">Uncharacterized protein</fullName>
    </submittedName>
</protein>
<feature type="transmembrane region" description="Helical" evidence="2">
    <location>
        <begin position="583"/>
        <end position="603"/>
    </location>
</feature>
<feature type="compositionally biased region" description="Polar residues" evidence="1">
    <location>
        <begin position="875"/>
        <end position="886"/>
    </location>
</feature>
<evidence type="ECO:0000313" key="3">
    <source>
        <dbReference type="EMBL" id="CAI2373152.1"/>
    </source>
</evidence>
<feature type="transmembrane region" description="Helical" evidence="2">
    <location>
        <begin position="777"/>
        <end position="794"/>
    </location>
</feature>
<dbReference type="AlphaFoldDB" id="A0AAD1XI59"/>
<gene>
    <name evidence="3" type="ORF">ECRASSUSDP1_LOCUS14492</name>
</gene>
<feature type="compositionally biased region" description="Basic residues" evidence="1">
    <location>
        <begin position="894"/>
        <end position="909"/>
    </location>
</feature>
<name>A0AAD1XI59_EUPCR</name>
<evidence type="ECO:0000313" key="4">
    <source>
        <dbReference type="Proteomes" id="UP001295684"/>
    </source>
</evidence>
<dbReference type="PANTHER" id="PTHR11319">
    <property type="entry name" value="G PROTEIN-COUPLED RECEPTOR-RELATED"/>
    <property type="match status" value="1"/>
</dbReference>
<keyword evidence="2" id="KW-0472">Membrane</keyword>
<evidence type="ECO:0000256" key="1">
    <source>
        <dbReference type="SAM" id="MobiDB-lite"/>
    </source>
</evidence>
<feature type="transmembrane region" description="Helical" evidence="2">
    <location>
        <begin position="516"/>
        <end position="538"/>
    </location>
</feature>
<dbReference type="EMBL" id="CAMPGE010014483">
    <property type="protein sequence ID" value="CAI2373152.1"/>
    <property type="molecule type" value="Genomic_DNA"/>
</dbReference>
<feature type="compositionally biased region" description="Pro residues" evidence="1">
    <location>
        <begin position="864"/>
        <end position="874"/>
    </location>
</feature>
<dbReference type="PANTHER" id="PTHR11319:SF35">
    <property type="entry name" value="OUTER MEMBRANE PROTEIN PMPC-RELATED"/>
    <property type="match status" value="1"/>
</dbReference>
<accession>A0AAD1XI59</accession>